<dbReference type="PaxDb" id="1198114-AciX9_0205"/>
<dbReference type="GO" id="GO:0004553">
    <property type="term" value="F:hydrolase activity, hydrolyzing O-glycosyl compounds"/>
    <property type="evidence" value="ECO:0007669"/>
    <property type="project" value="InterPro"/>
</dbReference>
<feature type="domain" description="Glycosyl hydrolase family 13 catalytic" evidence="2">
    <location>
        <begin position="179"/>
        <end position="586"/>
    </location>
</feature>
<gene>
    <name evidence="3" type="ordered locus">AciX9_0205</name>
</gene>
<evidence type="ECO:0000256" key="1">
    <source>
        <dbReference type="ARBA" id="ARBA00008061"/>
    </source>
</evidence>
<dbReference type="InterPro" id="IPR013780">
    <property type="entry name" value="Glyco_hydro_b"/>
</dbReference>
<dbReference type="Pfam" id="PF02922">
    <property type="entry name" value="CBM_48"/>
    <property type="match status" value="1"/>
</dbReference>
<accession>E8WVA4</accession>
<dbReference type="HOGENOM" id="CLU_011725_2_1_0"/>
<dbReference type="InterPro" id="IPR044505">
    <property type="entry name" value="GlgX_Isoamylase_N_E_set"/>
</dbReference>
<dbReference type="SUPFAM" id="SSF51011">
    <property type="entry name" value="Glycosyl hydrolase domain"/>
    <property type="match status" value="1"/>
</dbReference>
<name>E8WVA4_GRATM</name>
<dbReference type="InterPro" id="IPR004193">
    <property type="entry name" value="Glyco_hydro_13_N"/>
</dbReference>
<sequence>MPVPESAKSQSATLPSWNAVEGTPLPLGATWLAEDNAYNFAVFGRHARAMRVLLYAADEFTTPCFSFDLDPLQHKSNDIWHCRISAADAGQAIAYCFQAEQADPILSGEGTLYPAGKQLLDPYARQIVLPPDFDRQQAIDPGPNAGQAFLGDLPPRLQQPFDWGTDKSPQHDGDLLIYEMHVRGLTRDPSAQVTEPNAGCYLGVIEKIPYLKDLGVTAVELMPVMQYELGTANYWGYMPLAFFSPHCAYASSAAKAVAEFRQMVIALHAAGIEVLLDVVFNHTAEAGNDGPCYGMKGLDNISYYMTRSFPPPAYADFSGTGNTLNCSNRAVSKMILDSLRYWVKEMHVDGFRFDLASVFSRDADGNILSGDPPIFAAIAADPDLANIRLIAEPWDAGGAYQLGRSFPGLSWLQWNGRFRDDIKRFVRSEPGLVATIMRRIYGSDDLFPEDLADAKHPYQSINYFTSHDGFTLYDTVAYDTRRNLANGANNTDGPSDDLSWNCGWEGDEGAPADVLELRAQQARNFCALLMLSNGTPMLRMGDEFLQTQQGNSNPWNQDNATTWLNWNRIEENRATFDFFRTMIAFRKHHFIARSRFWHDDIQWFGVTGAPDLSWNSHTIAYFLRSPQDESTDIYVMINAYWEPLTFTVQTPGPWSIALDTCLQPRNAQTAPLTSVQVRARSIVILTRTP</sequence>
<dbReference type="GO" id="GO:0005975">
    <property type="term" value="P:carbohydrate metabolic process"/>
    <property type="evidence" value="ECO:0007669"/>
    <property type="project" value="InterPro"/>
</dbReference>
<reference evidence="4" key="1">
    <citation type="submission" date="2011-01" db="EMBL/GenBank/DDBJ databases">
        <title>Complete sequence of chromosome of Acidobacterium sp. MP5ACTX9.</title>
        <authorList>
            <consortium name="US DOE Joint Genome Institute"/>
            <person name="Lucas S."/>
            <person name="Copeland A."/>
            <person name="Lapidus A."/>
            <person name="Cheng J.-F."/>
            <person name="Goodwin L."/>
            <person name="Pitluck S."/>
            <person name="Teshima H."/>
            <person name="Detter J.C."/>
            <person name="Han C."/>
            <person name="Tapia R."/>
            <person name="Land M."/>
            <person name="Hauser L."/>
            <person name="Kyrpides N."/>
            <person name="Ivanova N."/>
            <person name="Ovchinnikova G."/>
            <person name="Pagani I."/>
            <person name="Rawat S.R."/>
            <person name="Mannisto M."/>
            <person name="Haggblom M.M."/>
            <person name="Woyke T."/>
        </authorList>
    </citation>
    <scope>NUCLEOTIDE SEQUENCE [LARGE SCALE GENOMIC DNA]</scope>
    <source>
        <strain evidence="4">MP5ACTX9</strain>
    </source>
</reference>
<dbReference type="STRING" id="1198114.AciX9_0205"/>
<keyword evidence="4" id="KW-1185">Reference proteome</keyword>
<dbReference type="CDD" id="cd11326">
    <property type="entry name" value="AmyAc_Glg_debranch"/>
    <property type="match status" value="1"/>
</dbReference>
<protein>
    <submittedName>
        <fullName evidence="3">Alpha amylase catalytic region protein</fullName>
    </submittedName>
</protein>
<dbReference type="RefSeq" id="WP_013578607.1">
    <property type="nucleotide sequence ID" value="NC_015064.1"/>
</dbReference>
<dbReference type="Gene3D" id="2.60.40.1180">
    <property type="entry name" value="Golgi alpha-mannosidase II"/>
    <property type="match status" value="1"/>
</dbReference>
<dbReference type="PANTHER" id="PTHR43002">
    <property type="entry name" value="GLYCOGEN DEBRANCHING ENZYME"/>
    <property type="match status" value="1"/>
</dbReference>
<evidence type="ECO:0000259" key="2">
    <source>
        <dbReference type="SMART" id="SM00642"/>
    </source>
</evidence>
<dbReference type="InterPro" id="IPR013783">
    <property type="entry name" value="Ig-like_fold"/>
</dbReference>
<dbReference type="OrthoDB" id="9800174at2"/>
<dbReference type="InterPro" id="IPR014756">
    <property type="entry name" value="Ig_E-set"/>
</dbReference>
<proteinExistence type="inferred from homology"/>
<organism evidence="4">
    <name type="scientific">Granulicella tundricola (strain ATCC BAA-1859 / DSM 23138 / MP5ACTX9)</name>
    <dbReference type="NCBI Taxonomy" id="1198114"/>
    <lineage>
        <taxon>Bacteria</taxon>
        <taxon>Pseudomonadati</taxon>
        <taxon>Acidobacteriota</taxon>
        <taxon>Terriglobia</taxon>
        <taxon>Terriglobales</taxon>
        <taxon>Acidobacteriaceae</taxon>
        <taxon>Granulicella</taxon>
    </lineage>
</organism>
<dbReference type="KEGG" id="acm:AciX9_0205"/>
<dbReference type="AlphaFoldDB" id="E8WVA4"/>
<dbReference type="SUPFAM" id="SSF81296">
    <property type="entry name" value="E set domains"/>
    <property type="match status" value="1"/>
</dbReference>
<dbReference type="EMBL" id="CP002480">
    <property type="protein sequence ID" value="ADW67279.1"/>
    <property type="molecule type" value="Genomic_DNA"/>
</dbReference>
<evidence type="ECO:0000313" key="3">
    <source>
        <dbReference type="EMBL" id="ADW67279.1"/>
    </source>
</evidence>
<dbReference type="Pfam" id="PF00128">
    <property type="entry name" value="Alpha-amylase"/>
    <property type="match status" value="1"/>
</dbReference>
<dbReference type="CDD" id="cd02856">
    <property type="entry name" value="E_set_GDE_Isoamylase_N"/>
    <property type="match status" value="1"/>
</dbReference>
<dbReference type="SMART" id="SM00642">
    <property type="entry name" value="Aamy"/>
    <property type="match status" value="1"/>
</dbReference>
<dbReference type="InterPro" id="IPR006047">
    <property type="entry name" value="GH13_cat_dom"/>
</dbReference>
<dbReference type="SUPFAM" id="SSF51445">
    <property type="entry name" value="(Trans)glycosidases"/>
    <property type="match status" value="1"/>
</dbReference>
<dbReference type="Proteomes" id="UP000000343">
    <property type="component" value="Chromosome"/>
</dbReference>
<dbReference type="Gene3D" id="2.60.40.10">
    <property type="entry name" value="Immunoglobulins"/>
    <property type="match status" value="1"/>
</dbReference>
<dbReference type="Gene3D" id="3.20.20.80">
    <property type="entry name" value="Glycosidases"/>
    <property type="match status" value="1"/>
</dbReference>
<evidence type="ECO:0000313" key="4">
    <source>
        <dbReference type="Proteomes" id="UP000000343"/>
    </source>
</evidence>
<dbReference type="InterPro" id="IPR017853">
    <property type="entry name" value="GH"/>
</dbReference>
<dbReference type="eggNOG" id="COG1523">
    <property type="taxonomic scope" value="Bacteria"/>
</dbReference>
<comment type="similarity">
    <text evidence="1">Belongs to the glycosyl hydrolase 13 family.</text>
</comment>